<accession>A0A8C0VWE5</accession>
<feature type="compositionally biased region" description="Basic and acidic residues" evidence="1">
    <location>
        <begin position="97"/>
        <end position="110"/>
    </location>
</feature>
<protein>
    <submittedName>
        <fullName evidence="2">Uncharacterized protein</fullName>
    </submittedName>
</protein>
<sequence>IWSPHLPSPLPVMSEETRQHKLAVGKKILLEHQQKRNPGAKKKNKSQNGSKTTTAKDCHSFEDILKVPGWQGQGWWRQGVRVKDGGLRVSESGGEGKGSRDRDSGDIVAG</sequence>
<feature type="region of interest" description="Disordered" evidence="1">
    <location>
        <begin position="31"/>
        <end position="57"/>
    </location>
</feature>
<proteinExistence type="predicted"/>
<name>A0A8C0VWE5_CASCN</name>
<feature type="region of interest" description="Disordered" evidence="1">
    <location>
        <begin position="84"/>
        <end position="110"/>
    </location>
</feature>
<reference evidence="2" key="1">
    <citation type="submission" date="2023-09" db="UniProtKB">
        <authorList>
            <consortium name="Ensembl"/>
        </authorList>
    </citation>
    <scope>IDENTIFICATION</scope>
</reference>
<organism evidence="2">
    <name type="scientific">Castor canadensis</name>
    <name type="common">American beaver</name>
    <dbReference type="NCBI Taxonomy" id="51338"/>
    <lineage>
        <taxon>Eukaryota</taxon>
        <taxon>Metazoa</taxon>
        <taxon>Chordata</taxon>
        <taxon>Craniata</taxon>
        <taxon>Vertebrata</taxon>
        <taxon>Euteleostomi</taxon>
        <taxon>Mammalia</taxon>
        <taxon>Eutheria</taxon>
        <taxon>Euarchontoglires</taxon>
        <taxon>Glires</taxon>
        <taxon>Rodentia</taxon>
        <taxon>Castorimorpha</taxon>
        <taxon>Castoridae</taxon>
        <taxon>Castor</taxon>
    </lineage>
</organism>
<dbReference type="Ensembl" id="ENSCCNT00000000500.1">
    <property type="protein sequence ID" value="ENSCCNP00000000385.1"/>
    <property type="gene ID" value="ENSCCNG00000000450.1"/>
</dbReference>
<dbReference type="AlphaFoldDB" id="A0A8C0VWE5"/>
<evidence type="ECO:0000313" key="2">
    <source>
        <dbReference type="Ensembl" id="ENSCCNP00000000385.1"/>
    </source>
</evidence>
<evidence type="ECO:0000256" key="1">
    <source>
        <dbReference type="SAM" id="MobiDB-lite"/>
    </source>
</evidence>